<dbReference type="GO" id="GO:0031966">
    <property type="term" value="C:mitochondrial membrane"/>
    <property type="evidence" value="ECO:0007669"/>
    <property type="project" value="UniProtKB-SubCell"/>
</dbReference>
<dbReference type="GO" id="GO:1990575">
    <property type="term" value="P:mitochondrial L-ornithine transmembrane transport"/>
    <property type="evidence" value="ECO:0007669"/>
    <property type="project" value="TreeGrafter"/>
</dbReference>
<dbReference type="EnsemblMetazoa" id="tetur04g05780.1">
    <property type="protein sequence ID" value="tetur04g05780.1"/>
    <property type="gene ID" value="tetur04g05780"/>
</dbReference>
<dbReference type="PANTHER" id="PTHR45624:SF12">
    <property type="entry name" value="MITOCHONDRIAL ORNITHINE TRANSPORTER 1"/>
    <property type="match status" value="1"/>
</dbReference>
<evidence type="ECO:0000313" key="13">
    <source>
        <dbReference type="Proteomes" id="UP000015104"/>
    </source>
</evidence>
<feature type="repeat" description="Solcar" evidence="9">
    <location>
        <begin position="44"/>
        <end position="129"/>
    </location>
</feature>
<evidence type="ECO:0000256" key="2">
    <source>
        <dbReference type="ARBA" id="ARBA00006375"/>
    </source>
</evidence>
<keyword evidence="7" id="KW-0496">Mitochondrion</keyword>
<dbReference type="InterPro" id="IPR018108">
    <property type="entry name" value="MCP_transmembrane"/>
</dbReference>
<keyword evidence="3 10" id="KW-0813">Transport</keyword>
<dbReference type="GO" id="GO:0000064">
    <property type="term" value="F:L-ornithine transmembrane transporter activity"/>
    <property type="evidence" value="ECO:0007669"/>
    <property type="project" value="TreeGrafter"/>
</dbReference>
<dbReference type="Gene3D" id="1.50.40.10">
    <property type="entry name" value="Mitochondrial carrier domain"/>
    <property type="match status" value="1"/>
</dbReference>
<evidence type="ECO:0000256" key="7">
    <source>
        <dbReference type="ARBA" id="ARBA00023128"/>
    </source>
</evidence>
<evidence type="ECO:0000256" key="8">
    <source>
        <dbReference type="ARBA" id="ARBA00023136"/>
    </source>
</evidence>
<evidence type="ECO:0008006" key="14">
    <source>
        <dbReference type="Google" id="ProtNLM"/>
    </source>
</evidence>
<proteinExistence type="inferred from homology"/>
<evidence type="ECO:0000256" key="1">
    <source>
        <dbReference type="ARBA" id="ARBA00004225"/>
    </source>
</evidence>
<dbReference type="PANTHER" id="PTHR45624">
    <property type="entry name" value="MITOCHONDRIAL BASIC AMINO ACIDS TRANSPORTER-RELATED"/>
    <property type="match status" value="1"/>
</dbReference>
<evidence type="ECO:0000256" key="9">
    <source>
        <dbReference type="PROSITE-ProRule" id="PRU00282"/>
    </source>
</evidence>
<dbReference type="Pfam" id="PF00153">
    <property type="entry name" value="Mito_carr"/>
    <property type="match status" value="3"/>
</dbReference>
<dbReference type="InterPro" id="IPR023395">
    <property type="entry name" value="MCP_dom_sf"/>
</dbReference>
<evidence type="ECO:0000256" key="3">
    <source>
        <dbReference type="ARBA" id="ARBA00022448"/>
    </source>
</evidence>
<keyword evidence="13" id="KW-1185">Reference proteome</keyword>
<dbReference type="eggNOG" id="KOG0763">
    <property type="taxonomic scope" value="Eukaryota"/>
</dbReference>
<sequence length="328" mass="35996">MHKRTSIMNTFFVDIISTLKNMIQSQDITQSITESNFDVHRHFIEGVVGFIAGSLGGSASVFLGLPLDTVKVKLQTFPHLYNNGLQCFKKTLKNEGFFRGLYAGTFPALAANIAENSVLFCAHGFCQKGVTYLSGNEGAPKPLENAIAGFFAAFFSSFTLCPTELIKCRLQSLKETGQSGKVTAFGMTRQILKDEGLIGMFRGLTPTFAREMPGCFFFFGGYEFSRHYFTSGEPETAGLLTTVIAGGIGGVCFWIPTFPFDVAKSRMQIEPTDESMMIRINRTNGFRALYKGLGPALLISFSSNAALFVTFEYSKSFMSSGAQSIGWF</sequence>
<evidence type="ECO:0000256" key="5">
    <source>
        <dbReference type="ARBA" id="ARBA00022737"/>
    </source>
</evidence>
<reference evidence="12" key="2">
    <citation type="submission" date="2015-06" db="UniProtKB">
        <authorList>
            <consortium name="EnsemblMetazoa"/>
        </authorList>
    </citation>
    <scope>IDENTIFICATION</scope>
</reference>
<evidence type="ECO:0000256" key="11">
    <source>
        <dbReference type="SAM" id="Phobius"/>
    </source>
</evidence>
<dbReference type="PROSITE" id="PS50920">
    <property type="entry name" value="SOLCAR"/>
    <property type="match status" value="3"/>
</dbReference>
<evidence type="ECO:0000313" key="12">
    <source>
        <dbReference type="EnsemblMetazoa" id="tetur04g05780.1"/>
    </source>
</evidence>
<dbReference type="Proteomes" id="UP000015104">
    <property type="component" value="Unassembled WGS sequence"/>
</dbReference>
<keyword evidence="8 9" id="KW-0472">Membrane</keyword>
<comment type="subcellular location">
    <subcellularLocation>
        <location evidence="1">Mitochondrion membrane</location>
        <topology evidence="1">Multi-pass membrane protein</topology>
    </subcellularLocation>
</comment>
<feature type="transmembrane region" description="Helical" evidence="11">
    <location>
        <begin position="288"/>
        <end position="311"/>
    </location>
</feature>
<dbReference type="HOGENOM" id="CLU_015166_16_3_1"/>
<evidence type="ECO:0000256" key="6">
    <source>
        <dbReference type="ARBA" id="ARBA00022989"/>
    </source>
</evidence>
<keyword evidence="5" id="KW-0677">Repeat</keyword>
<name>T1K2P1_TETUR</name>
<evidence type="ECO:0000256" key="10">
    <source>
        <dbReference type="RuleBase" id="RU000488"/>
    </source>
</evidence>
<keyword evidence="6 11" id="KW-1133">Transmembrane helix</keyword>
<dbReference type="EMBL" id="CAEY01001366">
    <property type="status" value="NOT_ANNOTATED_CDS"/>
    <property type="molecule type" value="Genomic_DNA"/>
</dbReference>
<comment type="similarity">
    <text evidence="2 10">Belongs to the mitochondrial carrier (TC 2.A.29) family.</text>
</comment>
<evidence type="ECO:0000256" key="4">
    <source>
        <dbReference type="ARBA" id="ARBA00022692"/>
    </source>
</evidence>
<organism evidence="12 13">
    <name type="scientific">Tetranychus urticae</name>
    <name type="common">Two-spotted spider mite</name>
    <dbReference type="NCBI Taxonomy" id="32264"/>
    <lineage>
        <taxon>Eukaryota</taxon>
        <taxon>Metazoa</taxon>
        <taxon>Ecdysozoa</taxon>
        <taxon>Arthropoda</taxon>
        <taxon>Chelicerata</taxon>
        <taxon>Arachnida</taxon>
        <taxon>Acari</taxon>
        <taxon>Acariformes</taxon>
        <taxon>Trombidiformes</taxon>
        <taxon>Prostigmata</taxon>
        <taxon>Eleutherengona</taxon>
        <taxon>Raphignathae</taxon>
        <taxon>Tetranychoidea</taxon>
        <taxon>Tetranychidae</taxon>
        <taxon>Tetranychus</taxon>
    </lineage>
</organism>
<dbReference type="InterPro" id="IPR050567">
    <property type="entry name" value="Mitochondrial_Carrier"/>
</dbReference>
<keyword evidence="4 9" id="KW-0812">Transmembrane</keyword>
<protein>
    <recommendedName>
        <fullName evidence="14">Mitochondrial ornithine transporter 1</fullName>
    </recommendedName>
</protein>
<accession>T1K2P1</accession>
<feature type="repeat" description="Solcar" evidence="9">
    <location>
        <begin position="140"/>
        <end position="228"/>
    </location>
</feature>
<reference evidence="13" key="1">
    <citation type="submission" date="2011-08" db="EMBL/GenBank/DDBJ databases">
        <authorList>
            <person name="Rombauts S."/>
        </authorList>
    </citation>
    <scope>NUCLEOTIDE SEQUENCE</scope>
    <source>
        <strain evidence="13">London</strain>
    </source>
</reference>
<dbReference type="AlphaFoldDB" id="T1K2P1"/>
<dbReference type="SUPFAM" id="SSF103506">
    <property type="entry name" value="Mitochondrial carrier"/>
    <property type="match status" value="1"/>
</dbReference>
<feature type="repeat" description="Solcar" evidence="9">
    <location>
        <begin position="237"/>
        <end position="317"/>
    </location>
</feature>